<protein>
    <submittedName>
        <fullName evidence="1">Putative tail collar domain protein</fullName>
    </submittedName>
</protein>
<dbReference type="AlphaFoldDB" id="A0A6M3ILP3"/>
<evidence type="ECO:0000313" key="1">
    <source>
        <dbReference type="EMBL" id="QJA57997.1"/>
    </source>
</evidence>
<organism evidence="1">
    <name type="scientific">viral metagenome</name>
    <dbReference type="NCBI Taxonomy" id="1070528"/>
    <lineage>
        <taxon>unclassified sequences</taxon>
        <taxon>metagenomes</taxon>
        <taxon>organismal metagenomes</taxon>
    </lineage>
</organism>
<name>A0A6M3ILP3_9ZZZZ</name>
<dbReference type="EMBL" id="MT141302">
    <property type="protein sequence ID" value="QJA57997.1"/>
    <property type="molecule type" value="Genomic_DNA"/>
</dbReference>
<reference evidence="1" key="1">
    <citation type="submission" date="2020-03" db="EMBL/GenBank/DDBJ databases">
        <title>The deep terrestrial virosphere.</title>
        <authorList>
            <person name="Holmfeldt K."/>
            <person name="Nilsson E."/>
            <person name="Simone D."/>
            <person name="Lopez-Fernandez M."/>
            <person name="Wu X."/>
            <person name="de Brujin I."/>
            <person name="Lundin D."/>
            <person name="Andersson A."/>
            <person name="Bertilsson S."/>
            <person name="Dopson M."/>
        </authorList>
    </citation>
    <scope>NUCLEOTIDE SEQUENCE</scope>
    <source>
        <strain evidence="1">MM415B01524</strain>
    </source>
</reference>
<dbReference type="CDD" id="cd22641">
    <property type="entry name" value="C24-like"/>
    <property type="match status" value="1"/>
</dbReference>
<proteinExistence type="predicted"/>
<accession>A0A6M3ILP3</accession>
<sequence>MAWRDRPLGDMPLSVHKQVYIPPRLAALENILPSLIFIYSGAIADIPTGFHLCDGSVVNGITCEDLTDKFILCADADSGGTYDVDDTGGAATHTLTTAETPTHFHTYPGSNNVSAGADYTAVVTNAGTPVGSSTSGSGDAHENMPPFAAKAYVQYVGA</sequence>
<dbReference type="SUPFAM" id="SSF88874">
    <property type="entry name" value="Receptor-binding domain of short tail fibre protein gp12"/>
    <property type="match status" value="1"/>
</dbReference>
<gene>
    <name evidence="1" type="ORF">MM415B01524_0034</name>
</gene>